<keyword evidence="3" id="KW-1185">Reference proteome</keyword>
<evidence type="ECO:0000313" key="2">
    <source>
        <dbReference type="EMBL" id="MDP9867612.1"/>
    </source>
</evidence>
<gene>
    <name evidence="2" type="ORF">J2S55_006878</name>
</gene>
<evidence type="ECO:0000313" key="3">
    <source>
        <dbReference type="Proteomes" id="UP001230426"/>
    </source>
</evidence>
<name>A0ABT9REB5_9ACTN</name>
<sequence>MSYLLHRIGWSPQVPLHRAVERDEGVIEQWIVEQWPAIEGRRSTWGLAVLGR</sequence>
<organism evidence="2 3">
    <name type="scientific">Streptosporangium brasiliense</name>
    <dbReference type="NCBI Taxonomy" id="47480"/>
    <lineage>
        <taxon>Bacteria</taxon>
        <taxon>Bacillati</taxon>
        <taxon>Actinomycetota</taxon>
        <taxon>Actinomycetes</taxon>
        <taxon>Streptosporangiales</taxon>
        <taxon>Streptosporangiaceae</taxon>
        <taxon>Streptosporangium</taxon>
    </lineage>
</organism>
<comment type="caution">
    <text evidence="2">The sequence shown here is derived from an EMBL/GenBank/DDBJ whole genome shotgun (WGS) entry which is preliminary data.</text>
</comment>
<proteinExistence type="predicted"/>
<reference evidence="2 3" key="1">
    <citation type="submission" date="2023-07" db="EMBL/GenBank/DDBJ databases">
        <title>Sequencing the genomes of 1000 actinobacteria strains.</title>
        <authorList>
            <person name="Klenk H.-P."/>
        </authorList>
    </citation>
    <scope>NUCLEOTIDE SEQUENCE [LARGE SCALE GENOMIC DNA]</scope>
    <source>
        <strain evidence="2 3">DSM 44109</strain>
    </source>
</reference>
<dbReference type="Pfam" id="PF13592">
    <property type="entry name" value="HTH_33"/>
    <property type="match status" value="1"/>
</dbReference>
<dbReference type="Proteomes" id="UP001230426">
    <property type="component" value="Unassembled WGS sequence"/>
</dbReference>
<accession>A0ABT9REB5</accession>
<dbReference type="InterPro" id="IPR025959">
    <property type="entry name" value="Winged_HTH_dom"/>
</dbReference>
<protein>
    <submittedName>
        <fullName evidence="2">Transposase</fullName>
    </submittedName>
</protein>
<evidence type="ECO:0000259" key="1">
    <source>
        <dbReference type="Pfam" id="PF13592"/>
    </source>
</evidence>
<dbReference type="EMBL" id="JAUSRB010000002">
    <property type="protein sequence ID" value="MDP9867612.1"/>
    <property type="molecule type" value="Genomic_DNA"/>
</dbReference>
<feature type="domain" description="Winged helix-turn helix" evidence="1">
    <location>
        <begin position="1"/>
        <end position="33"/>
    </location>
</feature>